<dbReference type="EMBL" id="HBEM01021525">
    <property type="protein sequence ID" value="CAD8455762.1"/>
    <property type="molecule type" value="Transcribed_RNA"/>
</dbReference>
<sequence length="244" mass="27762">MYGSWLAREIGIHVPELRLASYNDGEYYEIQAALKRTASLSTKIGISRILQRKQIAVMEYVNGKPLVEVSGIPEKSALRQVGGIIALDVVLNNFDRLPLVWNNQGNADNIFLVPEENNMYALDNRIVCPTSIQVQHVHLSKVNMLCDNMKKSGHESKEWIKLQRFWVTRTPMAMLSKEDLKEIAKGFRDTAKMCVEKLTKKRLVSMFKDLGALDKGDNFWMSQVCGINVEFILAVINVFAKHFC</sequence>
<protein>
    <recommendedName>
        <fullName evidence="1">Actin-fragmin kinase catalytic domain-containing protein</fullName>
    </recommendedName>
</protein>
<evidence type="ECO:0000313" key="2">
    <source>
        <dbReference type="EMBL" id="CAD8455762.1"/>
    </source>
</evidence>
<dbReference type="PANTHER" id="PTHR38737">
    <property type="entry name" value="ACTIN-FRAGMIN KINASE DDB_G0279609-RELATED"/>
    <property type="match status" value="1"/>
</dbReference>
<reference evidence="2" key="1">
    <citation type="submission" date="2021-01" db="EMBL/GenBank/DDBJ databases">
        <authorList>
            <person name="Corre E."/>
            <person name="Pelletier E."/>
            <person name="Niang G."/>
            <person name="Scheremetjew M."/>
            <person name="Finn R."/>
            <person name="Kale V."/>
            <person name="Holt S."/>
            <person name="Cochrane G."/>
            <person name="Meng A."/>
            <person name="Brown T."/>
            <person name="Cohen L."/>
        </authorList>
    </citation>
    <scope>NUCLEOTIDE SEQUENCE</scope>
    <source>
        <strain evidence="2">CCMP2058</strain>
    </source>
</reference>
<feature type="domain" description="Actin-fragmin kinase catalytic" evidence="1">
    <location>
        <begin position="1"/>
        <end position="199"/>
    </location>
</feature>
<dbReference type="SUPFAM" id="SSF56112">
    <property type="entry name" value="Protein kinase-like (PK-like)"/>
    <property type="match status" value="1"/>
</dbReference>
<organism evidence="2">
    <name type="scientific">Amorphochlora amoebiformis</name>
    <dbReference type="NCBI Taxonomy" id="1561963"/>
    <lineage>
        <taxon>Eukaryota</taxon>
        <taxon>Sar</taxon>
        <taxon>Rhizaria</taxon>
        <taxon>Cercozoa</taxon>
        <taxon>Chlorarachniophyceae</taxon>
        <taxon>Amorphochlora</taxon>
    </lineage>
</organism>
<dbReference type="Gene3D" id="1.10.1070.11">
    <property type="entry name" value="Phosphatidylinositol 3-/4-kinase, catalytic domain"/>
    <property type="match status" value="1"/>
</dbReference>
<name>A0A7S0DI85_9EUKA</name>
<dbReference type="Pfam" id="PF09192">
    <property type="entry name" value="Act-Frag_cataly"/>
    <property type="match status" value="1"/>
</dbReference>
<dbReference type="InterPro" id="IPR011009">
    <property type="entry name" value="Kinase-like_dom_sf"/>
</dbReference>
<dbReference type="AlphaFoldDB" id="A0A7S0DI85"/>
<dbReference type="Gene3D" id="3.30.1010.10">
    <property type="entry name" value="Phosphatidylinositol 3-kinase Catalytic Subunit, Chain A, domain 4"/>
    <property type="match status" value="1"/>
</dbReference>
<dbReference type="InterPro" id="IPR036940">
    <property type="entry name" value="PI3/4_kinase_cat_sf"/>
</dbReference>
<proteinExistence type="predicted"/>
<accession>A0A7S0DI85</accession>
<gene>
    <name evidence="2" type="ORF">LAMO00422_LOCUS14707</name>
</gene>
<dbReference type="InterPro" id="IPR037469">
    <property type="entry name" value="Put_AFK"/>
</dbReference>
<dbReference type="PANTHER" id="PTHR38737:SF1">
    <property type="entry name" value="ACTIN-FRAGMIN KINASE DDB_G0279609-RELATED"/>
    <property type="match status" value="1"/>
</dbReference>
<evidence type="ECO:0000259" key="1">
    <source>
        <dbReference type="Pfam" id="PF09192"/>
    </source>
</evidence>
<dbReference type="InterPro" id="IPR015275">
    <property type="entry name" value="Actin-fragmin_kin_cat_dom"/>
</dbReference>